<proteinExistence type="inferred from homology"/>
<protein>
    <recommendedName>
        <fullName evidence="3">4Fe-4S ferredoxin-type domain-containing protein</fullName>
    </recommendedName>
</protein>
<dbReference type="PROSITE" id="PS51379">
    <property type="entry name" value="4FE4S_FER_2"/>
    <property type="match status" value="2"/>
</dbReference>
<dbReference type="Pfam" id="PF13237">
    <property type="entry name" value="Fer4_10"/>
    <property type="match status" value="1"/>
</dbReference>
<gene>
    <name evidence="4" type="ORF">E7Z74_02550</name>
</gene>
<dbReference type="Proteomes" id="UP000713479">
    <property type="component" value="Unassembled WGS sequence"/>
</dbReference>
<dbReference type="InterPro" id="IPR029479">
    <property type="entry name" value="Nitroreductase"/>
</dbReference>
<dbReference type="Pfam" id="PF00881">
    <property type="entry name" value="Nitroreductase"/>
    <property type="match status" value="1"/>
</dbReference>
<feature type="domain" description="4Fe-4S ferredoxin-type" evidence="3">
    <location>
        <begin position="32"/>
        <end position="60"/>
    </location>
</feature>
<reference evidence="4" key="1">
    <citation type="submission" date="2019-04" db="EMBL/GenBank/DDBJ databases">
        <title>Evolution of Biomass-Degrading Anaerobic Consortia Revealed by Metagenomics.</title>
        <authorList>
            <person name="Peng X."/>
        </authorList>
    </citation>
    <scope>NUCLEOTIDE SEQUENCE</scope>
    <source>
        <strain evidence="4">SIG13</strain>
    </source>
</reference>
<dbReference type="PANTHER" id="PTHR43673:SF10">
    <property type="entry name" value="NADH DEHYDROGENASE_NAD(P)H NITROREDUCTASE XCC3605-RELATED"/>
    <property type="match status" value="1"/>
</dbReference>
<organism evidence="4 5">
    <name type="scientific">Methanobrevibacter millerae</name>
    <dbReference type="NCBI Taxonomy" id="230361"/>
    <lineage>
        <taxon>Archaea</taxon>
        <taxon>Methanobacteriati</taxon>
        <taxon>Methanobacteriota</taxon>
        <taxon>Methanomada group</taxon>
        <taxon>Methanobacteria</taxon>
        <taxon>Methanobacteriales</taxon>
        <taxon>Methanobacteriaceae</taxon>
        <taxon>Methanobrevibacter</taxon>
    </lineage>
</organism>
<evidence type="ECO:0000313" key="5">
    <source>
        <dbReference type="Proteomes" id="UP000713479"/>
    </source>
</evidence>
<dbReference type="PANTHER" id="PTHR43673">
    <property type="entry name" value="NAD(P)H NITROREDUCTASE YDGI-RELATED"/>
    <property type="match status" value="1"/>
</dbReference>
<comment type="caution">
    <text evidence="4">The sequence shown here is derived from an EMBL/GenBank/DDBJ whole genome shotgun (WGS) entry which is preliminary data.</text>
</comment>
<name>A0A8T3VJS8_9EURY</name>
<accession>A0A8T3VJS8</accession>
<dbReference type="InterPro" id="IPR000415">
    <property type="entry name" value="Nitroreductase-like"/>
</dbReference>
<dbReference type="SUPFAM" id="SSF55469">
    <property type="entry name" value="FMN-dependent nitroreductase-like"/>
    <property type="match status" value="1"/>
</dbReference>
<dbReference type="Gene3D" id="3.40.109.10">
    <property type="entry name" value="NADH Oxidase"/>
    <property type="match status" value="1"/>
</dbReference>
<dbReference type="GO" id="GO:0016491">
    <property type="term" value="F:oxidoreductase activity"/>
    <property type="evidence" value="ECO:0007669"/>
    <property type="project" value="UniProtKB-KW"/>
</dbReference>
<dbReference type="EMBL" id="SUTF01000003">
    <property type="protein sequence ID" value="MBE6510140.1"/>
    <property type="molecule type" value="Genomic_DNA"/>
</dbReference>
<dbReference type="InterPro" id="IPR017896">
    <property type="entry name" value="4Fe4S_Fe-S-bd"/>
</dbReference>
<dbReference type="AlphaFoldDB" id="A0A8T3VJS8"/>
<evidence type="ECO:0000313" key="4">
    <source>
        <dbReference type="EMBL" id="MBE6510140.1"/>
    </source>
</evidence>
<sequence length="266" mass="31404">MKHLIIDEEKCVGCGICKTVCIRDNIEIIDGIAVDVESNCFDCGQCSTICKQNAIILKEYQDQMDRVEEYNPREIPVSYDDMLQFLKQRRTCRWFKNKKIDAETFDKLMEAAYYSPNRQNIQDVEFVVVDDKLDEFINHVYDVISVKEDEFFRIKQLGDYLRDENRNPKRHPLLWEGKQLLLAFSQAKTDAVIAMTRLELLAYTLGLGGFHSLFIGMSDEINHDKLMEFFPQIDKNKHMYAAFIIGYPRVRYRRTRPHKEIKLTYM</sequence>
<evidence type="ECO:0000259" key="3">
    <source>
        <dbReference type="PROSITE" id="PS51379"/>
    </source>
</evidence>
<feature type="domain" description="4Fe-4S ferredoxin-type" evidence="3">
    <location>
        <begin position="2"/>
        <end position="31"/>
    </location>
</feature>
<keyword evidence="2" id="KW-0560">Oxidoreductase</keyword>
<dbReference type="SUPFAM" id="SSF54862">
    <property type="entry name" value="4Fe-4S ferredoxins"/>
    <property type="match status" value="1"/>
</dbReference>
<comment type="similarity">
    <text evidence="1">Belongs to the nitroreductase family.</text>
</comment>
<evidence type="ECO:0000256" key="2">
    <source>
        <dbReference type="ARBA" id="ARBA00023002"/>
    </source>
</evidence>
<evidence type="ECO:0000256" key="1">
    <source>
        <dbReference type="ARBA" id="ARBA00007118"/>
    </source>
</evidence>
<dbReference type="Gene3D" id="3.30.70.20">
    <property type="match status" value="1"/>
</dbReference>